<gene>
    <name evidence="3" type="ORF">OGAPHI_002216</name>
</gene>
<feature type="coiled-coil region" evidence="1">
    <location>
        <begin position="93"/>
        <end position="120"/>
    </location>
</feature>
<evidence type="ECO:0000256" key="2">
    <source>
        <dbReference type="SAM" id="MobiDB-lite"/>
    </source>
</evidence>
<dbReference type="RefSeq" id="XP_046062876.1">
    <property type="nucleotide sequence ID" value="XM_046203062.1"/>
</dbReference>
<dbReference type="EMBL" id="JAEUBE010000158">
    <property type="protein sequence ID" value="KAH3668462.1"/>
    <property type="molecule type" value="Genomic_DNA"/>
</dbReference>
<sequence>MQPDNPGSEPSRLRLLLEEANQKSSLKDRHIAKLENELEISRLENQRLHAKLGHTSDNASMPDRSAVTDELHTDRSIEDTSTRIFDRADIEELKRLHLAKDEYEERTNAQQQQVDSLKAELAVVFEELEAAHEYIQNLLKRNQQPSPTEPQDSVSSEDYDSEESDHQRLHHAKQTIHELDLFYKAQLLENSDTLEKYEKRIHELESANGLAEENKLLRRSFELLSAKFVELNHELTFYKETNLADDKLTKLQELVIEKDNQIEILRMKLLQFAEARKHAST</sequence>
<comment type="caution">
    <text evidence="3">The sequence shown here is derived from an EMBL/GenBank/DDBJ whole genome shotgun (WGS) entry which is preliminary data.</text>
</comment>
<keyword evidence="4" id="KW-1185">Reference proteome</keyword>
<feature type="coiled-coil region" evidence="1">
    <location>
        <begin position="17"/>
        <end position="51"/>
    </location>
</feature>
<evidence type="ECO:0000313" key="4">
    <source>
        <dbReference type="Proteomes" id="UP000769157"/>
    </source>
</evidence>
<protein>
    <submittedName>
        <fullName evidence="3">Uncharacterized protein</fullName>
    </submittedName>
</protein>
<feature type="region of interest" description="Disordered" evidence="2">
    <location>
        <begin position="139"/>
        <end position="170"/>
    </location>
</feature>
<organism evidence="3 4">
    <name type="scientific">Ogataea philodendri</name>
    <dbReference type="NCBI Taxonomy" id="1378263"/>
    <lineage>
        <taxon>Eukaryota</taxon>
        <taxon>Fungi</taxon>
        <taxon>Dikarya</taxon>
        <taxon>Ascomycota</taxon>
        <taxon>Saccharomycotina</taxon>
        <taxon>Pichiomycetes</taxon>
        <taxon>Pichiales</taxon>
        <taxon>Pichiaceae</taxon>
        <taxon>Ogataea</taxon>
    </lineage>
</organism>
<proteinExistence type="predicted"/>
<feature type="region of interest" description="Disordered" evidence="2">
    <location>
        <begin position="52"/>
        <end position="74"/>
    </location>
</feature>
<keyword evidence="1" id="KW-0175">Coiled coil</keyword>
<reference evidence="3" key="1">
    <citation type="journal article" date="2021" name="Open Biol.">
        <title>Shared evolutionary footprints suggest mitochondrial oxidative damage underlies multiple complex I losses in fungi.</title>
        <authorList>
            <person name="Schikora-Tamarit M.A."/>
            <person name="Marcet-Houben M."/>
            <person name="Nosek J."/>
            <person name="Gabaldon T."/>
        </authorList>
    </citation>
    <scope>NUCLEOTIDE SEQUENCE</scope>
    <source>
        <strain evidence="3">CBS6075</strain>
    </source>
</reference>
<dbReference type="Proteomes" id="UP000769157">
    <property type="component" value="Unassembled WGS sequence"/>
</dbReference>
<feature type="compositionally biased region" description="Polar residues" evidence="2">
    <location>
        <begin position="139"/>
        <end position="151"/>
    </location>
</feature>
<dbReference type="AlphaFoldDB" id="A0A9P8PAK6"/>
<feature type="coiled-coil region" evidence="1">
    <location>
        <begin position="187"/>
        <end position="214"/>
    </location>
</feature>
<name>A0A9P8PAK6_9ASCO</name>
<evidence type="ECO:0000313" key="3">
    <source>
        <dbReference type="EMBL" id="KAH3668462.1"/>
    </source>
</evidence>
<evidence type="ECO:0000256" key="1">
    <source>
        <dbReference type="SAM" id="Coils"/>
    </source>
</evidence>
<dbReference type="GeneID" id="70234183"/>
<accession>A0A9P8PAK6</accession>
<reference evidence="3" key="2">
    <citation type="submission" date="2021-01" db="EMBL/GenBank/DDBJ databases">
        <authorList>
            <person name="Schikora-Tamarit M.A."/>
        </authorList>
    </citation>
    <scope>NUCLEOTIDE SEQUENCE</scope>
    <source>
        <strain evidence="3">CBS6075</strain>
    </source>
</reference>